<dbReference type="SMART" id="SM00382">
    <property type="entry name" value="AAA"/>
    <property type="match status" value="1"/>
</dbReference>
<dbReference type="OrthoDB" id="9778572at2"/>
<name>A0A239VB99_9MICO</name>
<sequence>MNTTITSAASTGVQVENASKAFGDHVLWRDLSFTVSPGEMTALRGSSGSGKTTLLNAVGGLEKLTTGTITVAGKNISRANSRNRRLLRRDVLGFVFQDYALIENTDVMGNLAVVYGAWSARRHRDDMEEALFKVGLPGFLKRSILELSGGERQRVALARLLLKHPSVVLADEPTGSLDNDNARAVVDLLRGLANDGAAVLIVTHDDRVAQDCDNIINLDTMK</sequence>
<dbReference type="GO" id="GO:0005524">
    <property type="term" value="F:ATP binding"/>
    <property type="evidence" value="ECO:0007669"/>
    <property type="project" value="UniProtKB-KW"/>
</dbReference>
<feature type="domain" description="ABC transporter" evidence="3">
    <location>
        <begin position="13"/>
        <end position="221"/>
    </location>
</feature>
<dbReference type="KEGG" id="dco:SAMEA4475696_0716"/>
<dbReference type="InterPro" id="IPR027417">
    <property type="entry name" value="P-loop_NTPase"/>
</dbReference>
<dbReference type="Pfam" id="PF00005">
    <property type="entry name" value="ABC_tran"/>
    <property type="match status" value="1"/>
</dbReference>
<dbReference type="STRING" id="1121387.GCA_000429885_01813"/>
<reference evidence="4 5" key="1">
    <citation type="submission" date="2017-06" db="EMBL/GenBank/DDBJ databases">
        <authorList>
            <consortium name="Pathogen Informatics"/>
        </authorList>
    </citation>
    <scope>NUCLEOTIDE SEQUENCE [LARGE SCALE GENOMIC DNA]</scope>
    <source>
        <strain evidence="4 5">NCTC13039</strain>
    </source>
</reference>
<dbReference type="AlphaFoldDB" id="A0A239VB99"/>
<keyword evidence="1" id="KW-0547">Nucleotide-binding</keyword>
<dbReference type="InterPro" id="IPR003439">
    <property type="entry name" value="ABC_transporter-like_ATP-bd"/>
</dbReference>
<accession>A0A239VB99</accession>
<dbReference type="GO" id="GO:0016887">
    <property type="term" value="F:ATP hydrolysis activity"/>
    <property type="evidence" value="ECO:0007669"/>
    <property type="project" value="InterPro"/>
</dbReference>
<evidence type="ECO:0000256" key="1">
    <source>
        <dbReference type="ARBA" id="ARBA00022741"/>
    </source>
</evidence>
<dbReference type="EMBL" id="LT906453">
    <property type="protein sequence ID" value="SNV19501.1"/>
    <property type="molecule type" value="Genomic_DNA"/>
</dbReference>
<gene>
    <name evidence="4" type="primary">artM</name>
    <name evidence="4" type="ORF">SAMEA4475696_00716</name>
</gene>
<dbReference type="SUPFAM" id="SSF52540">
    <property type="entry name" value="P-loop containing nucleoside triphosphate hydrolases"/>
    <property type="match status" value="1"/>
</dbReference>
<keyword evidence="5" id="KW-1185">Reference proteome</keyword>
<dbReference type="InterPro" id="IPR003593">
    <property type="entry name" value="AAA+_ATPase"/>
</dbReference>
<evidence type="ECO:0000256" key="2">
    <source>
        <dbReference type="ARBA" id="ARBA00022840"/>
    </source>
</evidence>
<organism evidence="4 5">
    <name type="scientific">Dermatophilus congolensis</name>
    <dbReference type="NCBI Taxonomy" id="1863"/>
    <lineage>
        <taxon>Bacteria</taxon>
        <taxon>Bacillati</taxon>
        <taxon>Actinomycetota</taxon>
        <taxon>Actinomycetes</taxon>
        <taxon>Micrococcales</taxon>
        <taxon>Dermatophilaceae</taxon>
        <taxon>Dermatophilus</taxon>
    </lineage>
</organism>
<dbReference type="GO" id="GO:0022857">
    <property type="term" value="F:transmembrane transporter activity"/>
    <property type="evidence" value="ECO:0007669"/>
    <property type="project" value="TreeGrafter"/>
</dbReference>
<dbReference type="InterPro" id="IPR015854">
    <property type="entry name" value="ABC_transpr_LolD-like"/>
</dbReference>
<dbReference type="PANTHER" id="PTHR24220">
    <property type="entry name" value="IMPORT ATP-BINDING PROTEIN"/>
    <property type="match status" value="1"/>
</dbReference>
<dbReference type="Proteomes" id="UP000242637">
    <property type="component" value="Chromosome 1"/>
</dbReference>
<dbReference type="GeneID" id="63458984"/>
<dbReference type="PROSITE" id="PS00211">
    <property type="entry name" value="ABC_TRANSPORTER_1"/>
    <property type="match status" value="1"/>
</dbReference>
<dbReference type="Gene3D" id="3.40.50.300">
    <property type="entry name" value="P-loop containing nucleotide triphosphate hydrolases"/>
    <property type="match status" value="1"/>
</dbReference>
<dbReference type="PROSITE" id="PS50893">
    <property type="entry name" value="ABC_TRANSPORTER_2"/>
    <property type="match status" value="1"/>
</dbReference>
<evidence type="ECO:0000259" key="3">
    <source>
        <dbReference type="PROSITE" id="PS50893"/>
    </source>
</evidence>
<protein>
    <submittedName>
        <fullName evidence="4">Arginine transport ATP-binding protein ArtM</fullName>
    </submittedName>
</protein>
<proteinExistence type="predicted"/>
<dbReference type="RefSeq" id="WP_051277656.1">
    <property type="nucleotide sequence ID" value="NZ_LT906453.1"/>
</dbReference>
<dbReference type="InterPro" id="IPR017871">
    <property type="entry name" value="ABC_transporter-like_CS"/>
</dbReference>
<evidence type="ECO:0000313" key="5">
    <source>
        <dbReference type="Proteomes" id="UP000242637"/>
    </source>
</evidence>
<keyword evidence="2 4" id="KW-0067">ATP-binding</keyword>
<evidence type="ECO:0000313" key="4">
    <source>
        <dbReference type="EMBL" id="SNV19501.1"/>
    </source>
</evidence>
<dbReference type="GO" id="GO:0005886">
    <property type="term" value="C:plasma membrane"/>
    <property type="evidence" value="ECO:0007669"/>
    <property type="project" value="TreeGrafter"/>
</dbReference>